<dbReference type="AlphaFoldDB" id="A0A899G5M1"/>
<protein>
    <submittedName>
        <fullName evidence="1">Uncharacterized protein</fullName>
    </submittedName>
</protein>
<gene>
    <name evidence="1" type="ORF">MERGE_001083</name>
</gene>
<dbReference type="Proteomes" id="UP000663699">
    <property type="component" value="Chromosome 13"/>
</dbReference>
<name>A0A899G5M1_9ASCO</name>
<dbReference type="EMBL" id="CP054544">
    <property type="protein sequence ID" value="QSL66699.1"/>
    <property type="molecule type" value="Genomic_DNA"/>
</dbReference>
<accession>A0A899G5M1</accession>
<organism evidence="1 2">
    <name type="scientific">Pneumocystis wakefieldiae</name>
    <dbReference type="NCBI Taxonomy" id="38082"/>
    <lineage>
        <taxon>Eukaryota</taxon>
        <taxon>Fungi</taxon>
        <taxon>Dikarya</taxon>
        <taxon>Ascomycota</taxon>
        <taxon>Taphrinomycotina</taxon>
        <taxon>Pneumocystomycetes</taxon>
        <taxon>Pneumocystaceae</taxon>
        <taxon>Pneumocystis</taxon>
    </lineage>
</organism>
<evidence type="ECO:0000313" key="1">
    <source>
        <dbReference type="EMBL" id="QSL66699.1"/>
    </source>
</evidence>
<evidence type="ECO:0000313" key="2">
    <source>
        <dbReference type="Proteomes" id="UP000663699"/>
    </source>
</evidence>
<sequence length="279" mass="32211">MLNKPGFADFSVKNDKNLKKSLEFSNNVNCEPPDCYNEDEFFPDYISLRRTSSCQALPSSPSCDIKIRLAELTTYIPSRKYKLYRKILRLIRQKNIISTCKNHVLHFYFYTLEFIQQTLSFCFVKRDQGLEESENYKRFKEDECYRRAFLQEILILTFFKQFTIKQDQIENDQFNLSNTIENGGNFVIKPSTSTCPITPQLQSPSSTIASVSQTSTDYTLLASELFPPFYGINQLSPGDFHSSPDKSSIVYTGNEKLSPDISLSPVFYQREQRMGIGVL</sequence>
<dbReference type="OrthoDB" id="5366636at2759"/>
<keyword evidence="2" id="KW-1185">Reference proteome</keyword>
<reference evidence="1" key="1">
    <citation type="submission" date="2020-06" db="EMBL/GenBank/DDBJ databases">
        <title>Genomes of multiple members of Pneumocystis genus reveal paths to human pathogen Pneumocystis jirovecii.</title>
        <authorList>
            <person name="Cisse O.H."/>
            <person name="Ma L."/>
            <person name="Dekker J."/>
            <person name="Khil P."/>
            <person name="Jo J."/>
            <person name="Brenchley J."/>
            <person name="Blair R."/>
            <person name="Pahar B."/>
            <person name="Chabe M."/>
            <person name="Van Rompay K.A."/>
            <person name="Keesler R."/>
            <person name="Sukura A."/>
            <person name="Hirsch V."/>
            <person name="Kutty G."/>
            <person name="Liu Y."/>
            <person name="Peng L."/>
            <person name="Chen J."/>
            <person name="Song J."/>
            <person name="Weissenbacher-Lang C."/>
            <person name="Xu J."/>
            <person name="Upham N.S."/>
            <person name="Stajich J.E."/>
            <person name="Cuomo C.A."/>
            <person name="Cushion M.T."/>
            <person name="Kovacs J.A."/>
        </authorList>
    </citation>
    <scope>NUCLEOTIDE SEQUENCE</scope>
    <source>
        <strain evidence="1">2A</strain>
    </source>
</reference>
<proteinExistence type="predicted"/>